<evidence type="ECO:0000313" key="3">
    <source>
        <dbReference type="Proteomes" id="UP000287651"/>
    </source>
</evidence>
<accession>A0A427A431</accession>
<evidence type="ECO:0000256" key="1">
    <source>
        <dbReference type="SAM" id="MobiDB-lite"/>
    </source>
</evidence>
<reference evidence="2 3" key="1">
    <citation type="journal article" date="2014" name="Agronomy (Basel)">
        <title>A Draft Genome Sequence for Ensete ventricosum, the Drought-Tolerant Tree Against Hunger.</title>
        <authorList>
            <person name="Harrison J."/>
            <person name="Moore K.A."/>
            <person name="Paszkiewicz K."/>
            <person name="Jones T."/>
            <person name="Grant M."/>
            <person name="Ambacheew D."/>
            <person name="Muzemil S."/>
            <person name="Studholme D.J."/>
        </authorList>
    </citation>
    <scope>NUCLEOTIDE SEQUENCE [LARGE SCALE GENOMIC DNA]</scope>
</reference>
<dbReference type="EMBL" id="AMZH03003836">
    <property type="protein sequence ID" value="RRT71009.1"/>
    <property type="molecule type" value="Genomic_DNA"/>
</dbReference>
<protein>
    <submittedName>
        <fullName evidence="2">Uncharacterized protein</fullName>
    </submittedName>
</protein>
<dbReference type="Proteomes" id="UP000287651">
    <property type="component" value="Unassembled WGS sequence"/>
</dbReference>
<proteinExistence type="predicted"/>
<organism evidence="2 3">
    <name type="scientific">Ensete ventricosum</name>
    <name type="common">Abyssinian banana</name>
    <name type="synonym">Musa ensete</name>
    <dbReference type="NCBI Taxonomy" id="4639"/>
    <lineage>
        <taxon>Eukaryota</taxon>
        <taxon>Viridiplantae</taxon>
        <taxon>Streptophyta</taxon>
        <taxon>Embryophyta</taxon>
        <taxon>Tracheophyta</taxon>
        <taxon>Spermatophyta</taxon>
        <taxon>Magnoliopsida</taxon>
        <taxon>Liliopsida</taxon>
        <taxon>Zingiberales</taxon>
        <taxon>Musaceae</taxon>
        <taxon>Ensete</taxon>
    </lineage>
</organism>
<feature type="region of interest" description="Disordered" evidence="1">
    <location>
        <begin position="73"/>
        <end position="92"/>
    </location>
</feature>
<feature type="non-terminal residue" evidence="2">
    <location>
        <position position="92"/>
    </location>
</feature>
<sequence length="92" mass="10644">MRFSFKFLVDAELYESQEEAIKREKVLGELGKVVGMRTVRYQVVPPKIDRRRSISVVGGRLREKSTIDTPVAARTRVRRRNVSPRGEKDRAD</sequence>
<comment type="caution">
    <text evidence="2">The sequence shown here is derived from an EMBL/GenBank/DDBJ whole genome shotgun (WGS) entry which is preliminary data.</text>
</comment>
<dbReference type="AlphaFoldDB" id="A0A427A431"/>
<evidence type="ECO:0000313" key="2">
    <source>
        <dbReference type="EMBL" id="RRT71009.1"/>
    </source>
</evidence>
<name>A0A427A431_ENSVE</name>
<gene>
    <name evidence="2" type="ORF">B296_00035950</name>
</gene>